<dbReference type="GO" id="GO:0019843">
    <property type="term" value="F:rRNA binding"/>
    <property type="evidence" value="ECO:0007669"/>
    <property type="project" value="UniProtKB-UniRule"/>
</dbReference>
<sequence>MAVKDMFKDVEKPGGTCTDKNCPYHGSIKVRGRVRVGKVVSAKMTGTCTVQIDYLKYIPKYRRYMRARSKIHAHIPACINIKEGDIVKIGECRRLAKTVSHVVLGKVIRYG</sequence>
<comment type="subunit">
    <text evidence="6">Part of the 30S ribosomal subunit.</text>
</comment>
<evidence type="ECO:0000256" key="6">
    <source>
        <dbReference type="HAMAP-Rule" id="MF_01345"/>
    </source>
</evidence>
<evidence type="ECO:0000256" key="1">
    <source>
        <dbReference type="ARBA" id="ARBA00010254"/>
    </source>
</evidence>
<dbReference type="Gene3D" id="2.40.50.1000">
    <property type="match status" value="1"/>
</dbReference>
<keyword evidence="5 6" id="KW-0687">Ribonucleoprotein</keyword>
<protein>
    <recommendedName>
        <fullName evidence="6">Small ribosomal subunit protein uS17</fullName>
    </recommendedName>
</protein>
<evidence type="ECO:0000256" key="2">
    <source>
        <dbReference type="ARBA" id="ARBA00022730"/>
    </source>
</evidence>
<dbReference type="NCBIfam" id="TIGR03630">
    <property type="entry name" value="uS17_arch"/>
    <property type="match status" value="1"/>
</dbReference>
<dbReference type="InterPro" id="IPR019978">
    <property type="entry name" value="Ribosomal_uS17_archaeal"/>
</dbReference>
<dbReference type="GO" id="GO:0003735">
    <property type="term" value="F:structural constituent of ribosome"/>
    <property type="evidence" value="ECO:0007669"/>
    <property type="project" value="UniProtKB-UniRule"/>
</dbReference>
<dbReference type="EMBL" id="KX765054">
    <property type="protein sequence ID" value="AOZ56140.1"/>
    <property type="molecule type" value="Genomic_DNA"/>
</dbReference>
<evidence type="ECO:0000256" key="5">
    <source>
        <dbReference type="ARBA" id="ARBA00023274"/>
    </source>
</evidence>
<comment type="similarity">
    <text evidence="1 6">Belongs to the universal ribosomal protein uS17 family.</text>
</comment>
<evidence type="ECO:0000256" key="3">
    <source>
        <dbReference type="ARBA" id="ARBA00022884"/>
    </source>
</evidence>
<accession>A0A1L2JQ41</accession>
<dbReference type="HAMAP" id="MF_01345_A">
    <property type="entry name" value="Ribosomal_uS17_A"/>
    <property type="match status" value="1"/>
</dbReference>
<gene>
    <name evidence="6" type="primary">rps17</name>
</gene>
<dbReference type="GO" id="GO:0006412">
    <property type="term" value="P:translation"/>
    <property type="evidence" value="ECO:0007669"/>
    <property type="project" value="UniProtKB-UniRule"/>
</dbReference>
<dbReference type="SUPFAM" id="SSF50249">
    <property type="entry name" value="Nucleic acid-binding proteins"/>
    <property type="match status" value="1"/>
</dbReference>
<dbReference type="InterPro" id="IPR012340">
    <property type="entry name" value="NA-bd_OB-fold"/>
</dbReference>
<dbReference type="CDD" id="cd00364">
    <property type="entry name" value="Ribosomal_uS17"/>
    <property type="match status" value="1"/>
</dbReference>
<keyword evidence="2 6" id="KW-0699">rRNA-binding</keyword>
<dbReference type="PRINTS" id="PR00973">
    <property type="entry name" value="RIBOSOMALS17"/>
</dbReference>
<dbReference type="AlphaFoldDB" id="A0A1L2JQ41"/>
<proteinExistence type="inferred from homology"/>
<dbReference type="Pfam" id="PF00366">
    <property type="entry name" value="Ribosomal_S17"/>
    <property type="match status" value="1"/>
</dbReference>
<evidence type="ECO:0000313" key="7">
    <source>
        <dbReference type="EMBL" id="AOZ56140.1"/>
    </source>
</evidence>
<dbReference type="InterPro" id="IPR000266">
    <property type="entry name" value="Ribosomal_uS17"/>
</dbReference>
<organism evidence="7">
    <name type="scientific">uncultured korarchaeote</name>
    <dbReference type="NCBI Taxonomy" id="161241"/>
    <lineage>
        <taxon>Archaea</taxon>
        <taxon>Thermoproteota</taxon>
        <taxon>environmental samples</taxon>
    </lineage>
</organism>
<reference evidence="7" key="1">
    <citation type="journal article" date="2017" name="Nature">
        <title>Metagenomic exploration of ASGARD archaea illuminates the origin of cellular complexity in eukaryotes.</title>
        <authorList>
            <person name="Zaremba-Niedzwiedzka K."/>
            <person name="Caceres E.F."/>
            <person name="Saw J.H.W."/>
            <person name="Backstrom D."/>
            <person name="Juzokaite L."/>
            <person name="Vancaester E."/>
            <person name="Seitz K.W."/>
            <person name="Anantharaman K."/>
            <person name="Starnawski P."/>
            <person name="Kjeldsen K.U."/>
            <person name="Stott M.B."/>
            <person name="Nunoura T."/>
            <person name="Banfield J.F."/>
            <person name="Schramm A."/>
            <person name="Baker B.J."/>
            <person name="Spang A."/>
            <person name="Ettema T.J.G."/>
        </authorList>
    </citation>
    <scope>NUCLEOTIDE SEQUENCE</scope>
    <source>
        <strain evidence="7">TIV_1</strain>
    </source>
</reference>
<keyword evidence="3 6" id="KW-0694">RNA-binding</keyword>
<comment type="function">
    <text evidence="6">One of the primary rRNA binding proteins, it binds specifically to the 5'-end of 16S ribosomal RNA.</text>
</comment>
<keyword evidence="4 6" id="KW-0689">Ribosomal protein</keyword>
<dbReference type="PANTHER" id="PTHR10744:SF9">
    <property type="entry name" value="40S RIBOSOMAL PROTEIN S11-RELATED"/>
    <property type="match status" value="1"/>
</dbReference>
<dbReference type="GO" id="GO:0022627">
    <property type="term" value="C:cytosolic small ribosomal subunit"/>
    <property type="evidence" value="ECO:0007669"/>
    <property type="project" value="UniProtKB-UniRule"/>
</dbReference>
<evidence type="ECO:0000256" key="4">
    <source>
        <dbReference type="ARBA" id="ARBA00022980"/>
    </source>
</evidence>
<dbReference type="PANTHER" id="PTHR10744">
    <property type="entry name" value="40S RIBOSOMAL PROTEIN S11 FAMILY MEMBER"/>
    <property type="match status" value="1"/>
</dbReference>
<dbReference type="NCBIfam" id="NF006345">
    <property type="entry name" value="PRK08572.1"/>
    <property type="match status" value="1"/>
</dbReference>
<name>A0A1L2JQ41_9CREN</name>
<dbReference type="InterPro" id="IPR028333">
    <property type="entry name" value="Ribosomal_uS17_arc/euk"/>
</dbReference>